<dbReference type="RefSeq" id="WP_010690501.1">
    <property type="nucleotide sequence ID" value="NZ_CAUZLR010000010.1"/>
</dbReference>
<dbReference type="Proteomes" id="UP001314261">
    <property type="component" value="Unassembled WGS sequence"/>
</dbReference>
<keyword evidence="3" id="KW-1185">Reference proteome</keyword>
<sequence length="70" mass="8387">MYYYREKNNDDGAVVMGWVIAIGLLVCTLGLFLAWLLIKWTVKLSIKYFKWANRDPKWLAETKSQYYAYR</sequence>
<evidence type="ECO:0000313" key="2">
    <source>
        <dbReference type="EMBL" id="CAK1252468.1"/>
    </source>
</evidence>
<gene>
    <name evidence="2" type="ORF">R54839_PPFHFPJH_01452</name>
</gene>
<evidence type="ECO:0000256" key="1">
    <source>
        <dbReference type="SAM" id="Phobius"/>
    </source>
</evidence>
<dbReference type="EMBL" id="CAUZLR010000010">
    <property type="protein sequence ID" value="CAK1252468.1"/>
    <property type="molecule type" value="Genomic_DNA"/>
</dbReference>
<comment type="caution">
    <text evidence="2">The sequence shown here is derived from an EMBL/GenBank/DDBJ whole genome shotgun (WGS) entry which is preliminary data.</text>
</comment>
<keyword evidence="1" id="KW-0812">Transmembrane</keyword>
<evidence type="ECO:0000313" key="3">
    <source>
        <dbReference type="Proteomes" id="UP001314261"/>
    </source>
</evidence>
<reference evidence="2 3" key="1">
    <citation type="submission" date="2023-10" db="EMBL/GenBank/DDBJ databases">
        <authorList>
            <person name="Botero Cardona J."/>
        </authorList>
    </citation>
    <scope>NUCLEOTIDE SEQUENCE [LARGE SCALE GENOMIC DNA]</scope>
    <source>
        <strain evidence="2 3">R-54839</strain>
    </source>
</reference>
<accession>A0ABN9YXW8</accession>
<organism evidence="2 3">
    <name type="scientific">Fructobacillus fructosus</name>
    <dbReference type="NCBI Taxonomy" id="1631"/>
    <lineage>
        <taxon>Bacteria</taxon>
        <taxon>Bacillati</taxon>
        <taxon>Bacillota</taxon>
        <taxon>Bacilli</taxon>
        <taxon>Lactobacillales</taxon>
        <taxon>Lactobacillaceae</taxon>
        <taxon>Fructobacillus</taxon>
    </lineage>
</organism>
<name>A0ABN9YXW8_9LACO</name>
<feature type="transmembrane region" description="Helical" evidence="1">
    <location>
        <begin position="12"/>
        <end position="38"/>
    </location>
</feature>
<keyword evidence="1" id="KW-1133">Transmembrane helix</keyword>
<protein>
    <submittedName>
        <fullName evidence="2">Uncharacterized protein</fullName>
    </submittedName>
</protein>
<proteinExistence type="predicted"/>
<keyword evidence="1" id="KW-0472">Membrane</keyword>